<evidence type="ECO:0000256" key="1">
    <source>
        <dbReference type="SAM" id="Phobius"/>
    </source>
</evidence>
<dbReference type="AlphaFoldDB" id="A0A4R1KZW4"/>
<dbReference type="PANTHER" id="PTHR38034:SF1">
    <property type="entry name" value="INNER MEMBRANE PROTEIN YPJD"/>
    <property type="match status" value="1"/>
</dbReference>
<evidence type="ECO:0000313" key="3">
    <source>
        <dbReference type="EMBL" id="TCK70170.1"/>
    </source>
</evidence>
<feature type="transmembrane region" description="Helical" evidence="1">
    <location>
        <begin position="243"/>
        <end position="262"/>
    </location>
</feature>
<dbReference type="InterPro" id="IPR052372">
    <property type="entry name" value="YpjD/HemX"/>
</dbReference>
<feature type="transmembrane region" description="Helical" evidence="1">
    <location>
        <begin position="183"/>
        <end position="201"/>
    </location>
</feature>
<feature type="domain" description="Cytochrome c assembly protein" evidence="2">
    <location>
        <begin position="87"/>
        <end position="256"/>
    </location>
</feature>
<name>A0A4R1KZW4_9BACT</name>
<dbReference type="GO" id="GO:0017004">
    <property type="term" value="P:cytochrome complex assembly"/>
    <property type="evidence" value="ECO:0007669"/>
    <property type="project" value="InterPro"/>
</dbReference>
<dbReference type="EMBL" id="SMGK01000007">
    <property type="protein sequence ID" value="TCK70170.1"/>
    <property type="molecule type" value="Genomic_DNA"/>
</dbReference>
<feature type="transmembrane region" description="Helical" evidence="1">
    <location>
        <begin position="34"/>
        <end position="56"/>
    </location>
</feature>
<dbReference type="OrthoDB" id="114897at2"/>
<dbReference type="Proteomes" id="UP000295210">
    <property type="component" value="Unassembled WGS sequence"/>
</dbReference>
<feature type="transmembrane region" description="Helical" evidence="1">
    <location>
        <begin position="92"/>
        <end position="110"/>
    </location>
</feature>
<feature type="transmembrane region" description="Helical" evidence="1">
    <location>
        <begin position="6"/>
        <end position="25"/>
    </location>
</feature>
<proteinExistence type="predicted"/>
<reference evidence="3 4" key="1">
    <citation type="submission" date="2019-03" db="EMBL/GenBank/DDBJ databases">
        <title>Genomic Encyclopedia of Type Strains, Phase IV (KMG-IV): sequencing the most valuable type-strain genomes for metagenomic binning, comparative biology and taxonomic classification.</title>
        <authorList>
            <person name="Goeker M."/>
        </authorList>
    </citation>
    <scope>NUCLEOTIDE SEQUENCE [LARGE SCALE GENOMIC DNA]</scope>
    <source>
        <strain evidence="3 4">DSM 103428</strain>
    </source>
</reference>
<keyword evidence="4" id="KW-1185">Reference proteome</keyword>
<protein>
    <submittedName>
        <fullName evidence="3">ABC-type uncharacterized transport system permease subunit</fullName>
    </submittedName>
</protein>
<gene>
    <name evidence="3" type="ORF">C7378_3325</name>
</gene>
<evidence type="ECO:0000313" key="4">
    <source>
        <dbReference type="Proteomes" id="UP000295210"/>
    </source>
</evidence>
<comment type="caution">
    <text evidence="3">The sequence shown here is derived from an EMBL/GenBank/DDBJ whole genome shotgun (WGS) entry which is preliminary data.</text>
</comment>
<dbReference type="InterPro" id="IPR002541">
    <property type="entry name" value="Cyt_c_assembly"/>
</dbReference>
<feature type="transmembrane region" description="Helical" evidence="1">
    <location>
        <begin position="213"/>
        <end position="231"/>
    </location>
</feature>
<dbReference type="PANTHER" id="PTHR38034">
    <property type="entry name" value="INNER MEMBRANE PROTEIN YPJD"/>
    <property type="match status" value="1"/>
</dbReference>
<accession>A0A4R1KZW4</accession>
<keyword evidence="1" id="KW-1133">Transmembrane helix</keyword>
<keyword evidence="1" id="KW-0812">Transmembrane</keyword>
<dbReference type="Pfam" id="PF01578">
    <property type="entry name" value="Cytochrom_C_asm"/>
    <property type="match status" value="1"/>
</dbReference>
<keyword evidence="1" id="KW-0472">Membrane</keyword>
<organism evidence="3 4">
    <name type="scientific">Acidipila rosea</name>
    <dbReference type="NCBI Taxonomy" id="768535"/>
    <lineage>
        <taxon>Bacteria</taxon>
        <taxon>Pseudomonadati</taxon>
        <taxon>Acidobacteriota</taxon>
        <taxon>Terriglobia</taxon>
        <taxon>Terriglobales</taxon>
        <taxon>Acidobacteriaceae</taxon>
        <taxon>Acidipila</taxon>
    </lineage>
</organism>
<sequence>MYLLWLRVAAVFYGLGSISAVPAVLGRRPRWQQLCVCFAITGWLFHFVSFVEMLSGARHLAALGLHEVQSTLSLLIATAFMLVWIRYKAVSFGMFAMPLALLLALVPALGPDRHAFSSPFIRSGWIFVHVTTLLAAYASLIFSMIASILYLVQERRMKNKETPGFLEWLPPLDTMDQIAQTSLVVGFCCMTVGLLAGSLIAQEHIGAAYFLDPKVLLSFVMWILYVVLLFVRRSTGLRGRRAVYLSSAVFIVMLSVWAANLLSSVHRFSVP</sequence>
<evidence type="ECO:0000259" key="2">
    <source>
        <dbReference type="Pfam" id="PF01578"/>
    </source>
</evidence>
<dbReference type="GO" id="GO:0020037">
    <property type="term" value="F:heme binding"/>
    <property type="evidence" value="ECO:0007669"/>
    <property type="project" value="InterPro"/>
</dbReference>
<feature type="transmembrane region" description="Helical" evidence="1">
    <location>
        <begin position="68"/>
        <end position="85"/>
    </location>
</feature>
<feature type="transmembrane region" description="Helical" evidence="1">
    <location>
        <begin position="125"/>
        <end position="152"/>
    </location>
</feature>